<dbReference type="Proteomes" id="UP000541610">
    <property type="component" value="Unassembled WGS sequence"/>
</dbReference>
<protein>
    <submittedName>
        <fullName evidence="2">Uncharacterized protein</fullName>
    </submittedName>
</protein>
<comment type="caution">
    <text evidence="2">The sequence shown here is derived from an EMBL/GenBank/DDBJ whole genome shotgun (WGS) entry which is preliminary data.</text>
</comment>
<feature type="region of interest" description="Disordered" evidence="1">
    <location>
        <begin position="497"/>
        <end position="526"/>
    </location>
</feature>
<organism evidence="2 3">
    <name type="scientific">Perkinsus olseni</name>
    <name type="common">Perkinsus atlanticus</name>
    <dbReference type="NCBI Taxonomy" id="32597"/>
    <lineage>
        <taxon>Eukaryota</taxon>
        <taxon>Sar</taxon>
        <taxon>Alveolata</taxon>
        <taxon>Perkinsozoa</taxon>
        <taxon>Perkinsea</taxon>
        <taxon>Perkinsida</taxon>
        <taxon>Perkinsidae</taxon>
        <taxon>Perkinsus</taxon>
    </lineage>
</organism>
<feature type="compositionally biased region" description="Low complexity" evidence="1">
    <location>
        <begin position="1"/>
        <end position="15"/>
    </location>
</feature>
<evidence type="ECO:0000313" key="2">
    <source>
        <dbReference type="EMBL" id="KAF4695906.1"/>
    </source>
</evidence>
<feature type="compositionally biased region" description="Polar residues" evidence="1">
    <location>
        <begin position="783"/>
        <end position="792"/>
    </location>
</feature>
<proteinExistence type="predicted"/>
<name>A0A7J6PJK0_PEROL</name>
<feature type="compositionally biased region" description="Low complexity" evidence="1">
    <location>
        <begin position="897"/>
        <end position="921"/>
    </location>
</feature>
<feature type="compositionally biased region" description="Polar residues" evidence="1">
    <location>
        <begin position="885"/>
        <end position="894"/>
    </location>
</feature>
<accession>A0A7J6PJK0</accession>
<evidence type="ECO:0000313" key="3">
    <source>
        <dbReference type="Proteomes" id="UP000541610"/>
    </source>
</evidence>
<feature type="compositionally biased region" description="Polar residues" evidence="1">
    <location>
        <begin position="634"/>
        <end position="647"/>
    </location>
</feature>
<evidence type="ECO:0000256" key="1">
    <source>
        <dbReference type="SAM" id="MobiDB-lite"/>
    </source>
</evidence>
<reference evidence="2 3" key="1">
    <citation type="submission" date="2020-04" db="EMBL/GenBank/DDBJ databases">
        <title>Perkinsus olseni comparative genomics.</title>
        <authorList>
            <person name="Bogema D.R."/>
        </authorList>
    </citation>
    <scope>NUCLEOTIDE SEQUENCE [LARGE SCALE GENOMIC DNA]</scope>
    <source>
        <strain evidence="2">00978-12</strain>
    </source>
</reference>
<feature type="region of interest" description="Disordered" evidence="1">
    <location>
        <begin position="1"/>
        <end position="30"/>
    </location>
</feature>
<feature type="region of interest" description="Disordered" evidence="1">
    <location>
        <begin position="876"/>
        <end position="935"/>
    </location>
</feature>
<dbReference type="AlphaFoldDB" id="A0A7J6PJK0"/>
<feature type="compositionally biased region" description="Polar residues" evidence="1">
    <location>
        <begin position="673"/>
        <end position="693"/>
    </location>
</feature>
<dbReference type="OrthoDB" id="437175at2759"/>
<dbReference type="PANTHER" id="PTHR12460">
    <property type="entry name" value="CYCLIN-DEPENDENT KINASE INHIBITOR-RELATED PROTEIN"/>
    <property type="match status" value="1"/>
</dbReference>
<feature type="region of interest" description="Disordered" evidence="1">
    <location>
        <begin position="622"/>
        <end position="799"/>
    </location>
</feature>
<dbReference type="EMBL" id="JABANP010000016">
    <property type="protein sequence ID" value="KAF4695906.1"/>
    <property type="molecule type" value="Genomic_DNA"/>
</dbReference>
<sequence>MAEAPPGDISGKSPSDGGGGHGSVASGPTSDPATVSGILYFNFVDTRMGPAASPKEGKSSAAVVDAATAAASGRGSGGLLTERSPAAGPRYAFCLRSNVFSQYYISESRFADALIIPAAFEWPLELCLVVQPGPGVPFPSTLPWSCGKDDKKVAKGGSTPPGRPEAKIVGEPLKISYKEAGRGGHMVDRWVQFTHENRLLEVRIQYSVCKAWDIASDSINPDEASKPYILQIIKMVNNPAGVLPYALYHVASVANKDKTALILMHAMDYTATLRFFGRLSEQEVFRVSAGDRPVRRLLYLFSNIGCFLRAFVTVYRHNQLKEYLSHVQSQVRELASGGSAVLAMPRQLKFVGKEDPISPVAAGIWLALLRATFLFYLMLSEQLDPARISEFIPDEIYSLVRGVGFDVRAKANIQFQMRILQSRGLQPPAKSDSALESSAAAEVRMPERAGALLRDMLSEKLYDVTKIIHNRPEFIPQGFSVRELMLQLAKCVKARKPEGSVKARAAPNKTRGSTTTDSEPPESDIVQVTPNGVCDRSSIGSFQSIVARVEPLFQRSLQWSKRDLIESNIMQGISIVRRTAKPLEALLAKRKPLSQMIAEGRLPKDYIDQLFPDGLTAAPLALPSSPLRRRSSSFNENSPASRDTSSARGARVRRKSTSSLGSDPAAAHREETSSPTPAQLNGTVKSPVTSVTNAPKPAVVASGRPPAATEAVRTSMEPAVAQPPTSQAPATRAAEAPKSIMPPPPRSQGPPSQARKGSPPPPPPGSFPGGVIPLPDIPDDTRQYSGGSNTPVQRGGGAFTPQKAVATPFLQLLDAFCKKACGSAGAAEGGGHHGAGGHSGTVHYFHQYHLHQYHRSVHHNAPQVMQLTSPVPPAFPAPVAHGLRTSMSSGSLAESAQGPIQTQQQPQVQQQQQRPQRQGQQKVPGAHGRQKKRRH</sequence>
<gene>
    <name evidence="2" type="ORF">FOZ60_003072</name>
</gene>